<dbReference type="InterPro" id="IPR051698">
    <property type="entry name" value="Transposase_11-like"/>
</dbReference>
<evidence type="ECO:0000313" key="4">
    <source>
        <dbReference type="Proteomes" id="UP000501780"/>
    </source>
</evidence>
<dbReference type="GO" id="GO:0003677">
    <property type="term" value="F:DNA binding"/>
    <property type="evidence" value="ECO:0007669"/>
    <property type="project" value="InterPro"/>
</dbReference>
<dbReference type="InterPro" id="IPR047647">
    <property type="entry name" value="ISAs1_transpos"/>
</dbReference>
<reference evidence="3 4" key="1">
    <citation type="submission" date="2020-03" db="EMBL/GenBank/DDBJ databases">
        <title>Genomic analysis of Bacteroides faecium CBA7301.</title>
        <authorList>
            <person name="Kim J."/>
            <person name="Roh S.W."/>
        </authorList>
    </citation>
    <scope>NUCLEOTIDE SEQUENCE [LARGE SCALE GENOMIC DNA]</scope>
    <source>
        <strain evidence="3 4">CBA7301</strain>
    </source>
</reference>
<dbReference type="Proteomes" id="UP000501780">
    <property type="component" value="Chromosome"/>
</dbReference>
<feature type="domain" description="H repeat-associated protein N-terminal" evidence="2">
    <location>
        <begin position="9"/>
        <end position="91"/>
    </location>
</feature>
<dbReference type="GO" id="GO:0006313">
    <property type="term" value="P:DNA transposition"/>
    <property type="evidence" value="ECO:0007669"/>
    <property type="project" value="InterPro"/>
</dbReference>
<dbReference type="InterPro" id="IPR032806">
    <property type="entry name" value="YbfD_N"/>
</dbReference>
<dbReference type="EMBL" id="CP050831">
    <property type="protein sequence ID" value="QIU92979.1"/>
    <property type="molecule type" value="Genomic_DNA"/>
</dbReference>
<dbReference type="AlphaFoldDB" id="A0A6H0KI96"/>
<accession>A0A6H0KI96</accession>
<gene>
    <name evidence="3" type="ORF">BacF7301_01925</name>
</gene>
<evidence type="ECO:0000313" key="3">
    <source>
        <dbReference type="EMBL" id="QIU92979.1"/>
    </source>
</evidence>
<evidence type="ECO:0000259" key="2">
    <source>
        <dbReference type="Pfam" id="PF13808"/>
    </source>
</evidence>
<sequence>MNLQEFSSYVPDVRSEKNQVYTVEEIVFIAMVSVLCGAETWNEIEIFGNSHEEYFKNRLPHLSGIPSEDTFNRFFTLLDIEWFEEIFRLWINDICSQLPGVVAIDGKAVCPTSHSKGHGMKDRLYMVSAWAVRNGLCLGQQKVDGKSNEITAIPELIKALDLTQCIVTIDAVGCQKTITETIINAEADYILCVKDNQKKLKARIFSLLTEEDRIYLPYKQSYFQQNDGHGRKEYRECVCDAAFYPEHFYAGWKGIKTIAKITCVRQVGNAEPTTETRCYISSLPQDPKLILESVRSHWQVENNLHWQLDVSFREDYTRKTDNAAVNFSLMCKMALILLKQSKKKIGIAGKRKLCGWDEKYRDEILGIQRIIPPTEQKDNM</sequence>
<keyword evidence="4" id="KW-1185">Reference proteome</keyword>
<protein>
    <submittedName>
        <fullName evidence="3">ISAs1 family transposase</fullName>
    </submittedName>
</protein>
<dbReference type="Pfam" id="PF13808">
    <property type="entry name" value="DDE_Tnp_1_assoc"/>
    <property type="match status" value="1"/>
</dbReference>
<dbReference type="NCBIfam" id="NF033564">
    <property type="entry name" value="transpos_ISAs1"/>
    <property type="match status" value="1"/>
</dbReference>
<feature type="domain" description="Transposase IS4-like" evidence="1">
    <location>
        <begin position="99"/>
        <end position="337"/>
    </location>
</feature>
<dbReference type="GO" id="GO:0004803">
    <property type="term" value="F:transposase activity"/>
    <property type="evidence" value="ECO:0007669"/>
    <property type="project" value="InterPro"/>
</dbReference>
<dbReference type="Pfam" id="PF01609">
    <property type="entry name" value="DDE_Tnp_1"/>
    <property type="match status" value="1"/>
</dbReference>
<evidence type="ECO:0000259" key="1">
    <source>
        <dbReference type="Pfam" id="PF01609"/>
    </source>
</evidence>
<name>A0A6H0KI96_9BACE</name>
<organism evidence="3 4">
    <name type="scientific">Bacteroides faecium</name>
    <dbReference type="NCBI Taxonomy" id="2715212"/>
    <lineage>
        <taxon>Bacteria</taxon>
        <taxon>Pseudomonadati</taxon>
        <taxon>Bacteroidota</taxon>
        <taxon>Bacteroidia</taxon>
        <taxon>Bacteroidales</taxon>
        <taxon>Bacteroidaceae</taxon>
        <taxon>Bacteroides</taxon>
    </lineage>
</organism>
<dbReference type="RefSeq" id="WP_167959730.1">
    <property type="nucleotide sequence ID" value="NZ_CP050831.1"/>
</dbReference>
<dbReference type="KEGG" id="bfc:BacF7301_01925"/>
<dbReference type="PANTHER" id="PTHR30298:SF0">
    <property type="entry name" value="PROTEIN YBFL-RELATED"/>
    <property type="match status" value="1"/>
</dbReference>
<proteinExistence type="predicted"/>
<dbReference type="PANTHER" id="PTHR30298">
    <property type="entry name" value="H REPEAT-ASSOCIATED PREDICTED TRANSPOSASE"/>
    <property type="match status" value="1"/>
</dbReference>
<dbReference type="InterPro" id="IPR002559">
    <property type="entry name" value="Transposase_11"/>
</dbReference>